<organism evidence="8 9">
    <name type="scientific">Limnovirga soli</name>
    <dbReference type="NCBI Taxonomy" id="2656915"/>
    <lineage>
        <taxon>Bacteria</taxon>
        <taxon>Pseudomonadati</taxon>
        <taxon>Bacteroidota</taxon>
        <taxon>Chitinophagia</taxon>
        <taxon>Chitinophagales</taxon>
        <taxon>Chitinophagaceae</taxon>
        <taxon>Limnovirga</taxon>
    </lineage>
</organism>
<keyword evidence="2 5" id="KW-0547">Nucleotide-binding</keyword>
<dbReference type="SUPFAM" id="SSF56112">
    <property type="entry name" value="Protein kinase-like (PK-like)"/>
    <property type="match status" value="1"/>
</dbReference>
<evidence type="ECO:0000256" key="3">
    <source>
        <dbReference type="ARBA" id="ARBA00022777"/>
    </source>
</evidence>
<protein>
    <submittedName>
        <fullName evidence="8">Protein kinase</fullName>
    </submittedName>
</protein>
<evidence type="ECO:0000259" key="7">
    <source>
        <dbReference type="PROSITE" id="PS50011"/>
    </source>
</evidence>
<dbReference type="GO" id="GO:0005524">
    <property type="term" value="F:ATP binding"/>
    <property type="evidence" value="ECO:0007669"/>
    <property type="project" value="UniProtKB-UniRule"/>
</dbReference>
<keyword evidence="6" id="KW-0472">Membrane</keyword>
<keyword evidence="1" id="KW-0808">Transferase</keyword>
<dbReference type="RefSeq" id="WP_171608879.1">
    <property type="nucleotide sequence ID" value="NZ_WHPF01000011.1"/>
</dbReference>
<evidence type="ECO:0000313" key="8">
    <source>
        <dbReference type="EMBL" id="NNV56943.1"/>
    </source>
</evidence>
<evidence type="ECO:0000256" key="6">
    <source>
        <dbReference type="SAM" id="Phobius"/>
    </source>
</evidence>
<name>A0A8J8JUE3_9BACT</name>
<dbReference type="PROSITE" id="PS50011">
    <property type="entry name" value="PROTEIN_KINASE_DOM"/>
    <property type="match status" value="1"/>
</dbReference>
<dbReference type="InterPro" id="IPR011009">
    <property type="entry name" value="Kinase-like_dom_sf"/>
</dbReference>
<dbReference type="CDD" id="cd14014">
    <property type="entry name" value="STKc_PknB_like"/>
    <property type="match status" value="1"/>
</dbReference>
<feature type="binding site" evidence="5">
    <location>
        <position position="51"/>
    </location>
    <ligand>
        <name>ATP</name>
        <dbReference type="ChEBI" id="CHEBI:30616"/>
    </ligand>
</feature>
<accession>A0A8J8JUE3</accession>
<dbReference type="GO" id="GO:0004674">
    <property type="term" value="F:protein serine/threonine kinase activity"/>
    <property type="evidence" value="ECO:0007669"/>
    <property type="project" value="TreeGrafter"/>
</dbReference>
<comment type="caution">
    <text evidence="8">The sequence shown here is derived from an EMBL/GenBank/DDBJ whole genome shotgun (WGS) entry which is preliminary data.</text>
</comment>
<evidence type="ECO:0000256" key="5">
    <source>
        <dbReference type="PROSITE-ProRule" id="PRU10141"/>
    </source>
</evidence>
<dbReference type="InterPro" id="IPR000719">
    <property type="entry name" value="Prot_kinase_dom"/>
</dbReference>
<dbReference type="PANTHER" id="PTHR43289">
    <property type="entry name" value="MITOGEN-ACTIVATED PROTEIN KINASE KINASE KINASE 20-RELATED"/>
    <property type="match status" value="1"/>
</dbReference>
<dbReference type="EMBL" id="WHPF01000011">
    <property type="protein sequence ID" value="NNV56943.1"/>
    <property type="molecule type" value="Genomic_DNA"/>
</dbReference>
<dbReference type="Proteomes" id="UP000598971">
    <property type="component" value="Unassembled WGS sequence"/>
</dbReference>
<evidence type="ECO:0000313" key="9">
    <source>
        <dbReference type="Proteomes" id="UP000598971"/>
    </source>
</evidence>
<keyword evidence="6" id="KW-0812">Transmembrane</keyword>
<keyword evidence="3 8" id="KW-0418">Kinase</keyword>
<keyword evidence="9" id="KW-1185">Reference proteome</keyword>
<dbReference type="AlphaFoldDB" id="A0A8J8JUE3"/>
<dbReference type="PANTHER" id="PTHR43289:SF6">
    <property type="entry name" value="SERINE_THREONINE-PROTEIN KINASE NEKL-3"/>
    <property type="match status" value="1"/>
</dbReference>
<evidence type="ECO:0000256" key="4">
    <source>
        <dbReference type="ARBA" id="ARBA00022840"/>
    </source>
</evidence>
<dbReference type="Pfam" id="PF00069">
    <property type="entry name" value="Pkinase"/>
    <property type="match status" value="1"/>
</dbReference>
<evidence type="ECO:0000256" key="2">
    <source>
        <dbReference type="ARBA" id="ARBA00022741"/>
    </source>
</evidence>
<sequence>MNLPTNTILNHNCYRIIKVIGQGGFGITYLADEIGYFRNTGFGDVHYVAAKMPEQVVIKELYYNDYCQRDPKTGLVNISNTDKKVEFNKLVENQLEEGKKLRSLNHTNIVRTRDIFKENDTAYMVMDYVESTDLEELLNKAGKLDKNKALKYITQVLSALTHIHDRSKLHLDIKPSNVLIKKDTDDAIVIDFGASQSYDDSGKIIGKTSQLVAGMTKHYAPNEQADIDNLKHFDATFDTYATGATLYHLITGQKPPLSSLLSTGREKLIPPSTFVNNNGVSDYLDAIITKALAPMFHSRFKSAIEFENALAKESEYLQQLNQINKLLATKNYLQAIQQIEIVENNFLSTITLEKLRKATENELNKESKTKEYQLFFTKGLEWLGSKEYNLALQQFIKASHVFPDKIEALEKTKYCKEQIAKEEQHKKIAELLNNAKDNIANNKLALAINNITDILKLEPANKDALNLQNEIKLLNYKIEEEEKFINAEKVEREEETIIIKKQAKQTEKLESKNIPDIKSNPKKSKSLIYILVGGTILTIVAFILLSPKSDNKTKIPIVIVDSILKKEDTVLSTFNVNQIDTTTTKITLENLPNSKNSDKWRAEFIKQFNELASKESYSSPYQLHSLYNSLYKYVPANAVLERNQIKERVSFWWNKMVESESIEKKVTEVENKKQQAQLLISEANSIFKKESDKALNKYMQANSLVPGIAIDGYNNFLSWAKKMYENYNGCNGCKSDNDCKQFVIEKLNKALQINPTGSEAKQIINCLN</sequence>
<keyword evidence="4 5" id="KW-0067">ATP-binding</keyword>
<dbReference type="SMART" id="SM00220">
    <property type="entry name" value="S_TKc"/>
    <property type="match status" value="1"/>
</dbReference>
<dbReference type="InterPro" id="IPR017441">
    <property type="entry name" value="Protein_kinase_ATP_BS"/>
</dbReference>
<evidence type="ECO:0000256" key="1">
    <source>
        <dbReference type="ARBA" id="ARBA00022679"/>
    </source>
</evidence>
<dbReference type="PROSITE" id="PS00107">
    <property type="entry name" value="PROTEIN_KINASE_ATP"/>
    <property type="match status" value="1"/>
</dbReference>
<dbReference type="Gene3D" id="1.10.510.10">
    <property type="entry name" value="Transferase(Phosphotransferase) domain 1"/>
    <property type="match status" value="1"/>
</dbReference>
<keyword evidence="6" id="KW-1133">Transmembrane helix</keyword>
<gene>
    <name evidence="8" type="ORF">GD597_15835</name>
</gene>
<feature type="domain" description="Protein kinase" evidence="7">
    <location>
        <begin position="14"/>
        <end position="317"/>
    </location>
</feature>
<feature type="transmembrane region" description="Helical" evidence="6">
    <location>
        <begin position="527"/>
        <end position="545"/>
    </location>
</feature>
<proteinExistence type="predicted"/>
<reference evidence="8" key="1">
    <citation type="submission" date="2019-10" db="EMBL/GenBank/DDBJ databases">
        <title>Draft genome sequence of Panacibacter sp. KCS-6.</title>
        <authorList>
            <person name="Yim K.J."/>
        </authorList>
    </citation>
    <scope>NUCLEOTIDE SEQUENCE</scope>
    <source>
        <strain evidence="8">KCS-6</strain>
    </source>
</reference>